<organism evidence="3 4">
    <name type="scientific">Rotaria sordida</name>
    <dbReference type="NCBI Taxonomy" id="392033"/>
    <lineage>
        <taxon>Eukaryota</taxon>
        <taxon>Metazoa</taxon>
        <taxon>Spiralia</taxon>
        <taxon>Gnathifera</taxon>
        <taxon>Rotifera</taxon>
        <taxon>Eurotatoria</taxon>
        <taxon>Bdelloidea</taxon>
        <taxon>Philodinida</taxon>
        <taxon>Philodinidae</taxon>
        <taxon>Rotaria</taxon>
    </lineage>
</organism>
<dbReference type="Proteomes" id="UP000663874">
    <property type="component" value="Unassembled WGS sequence"/>
</dbReference>
<reference evidence="3" key="1">
    <citation type="submission" date="2021-02" db="EMBL/GenBank/DDBJ databases">
        <authorList>
            <person name="Nowell W R."/>
        </authorList>
    </citation>
    <scope>NUCLEOTIDE SEQUENCE</scope>
</reference>
<sequence>MGAGTDANVYIIIYGKSGRTTIHHLDNRLKNDFERNTTSEFT</sequence>
<dbReference type="AlphaFoldDB" id="A0A820NXB8"/>
<dbReference type="PROSITE" id="PS50095">
    <property type="entry name" value="PLAT"/>
    <property type="match status" value="1"/>
</dbReference>
<evidence type="ECO:0000256" key="1">
    <source>
        <dbReference type="PROSITE-ProRule" id="PRU00152"/>
    </source>
</evidence>
<gene>
    <name evidence="3" type="ORF">FNK824_LOCUS43737</name>
</gene>
<feature type="non-terminal residue" evidence="3">
    <location>
        <position position="42"/>
    </location>
</feature>
<comment type="caution">
    <text evidence="3">The sequence shown here is derived from an EMBL/GenBank/DDBJ whole genome shotgun (WGS) entry which is preliminary data.</text>
</comment>
<dbReference type="EMBL" id="CAJOBE010063651">
    <property type="protein sequence ID" value="CAF4394294.1"/>
    <property type="molecule type" value="Genomic_DNA"/>
</dbReference>
<accession>A0A820NXB8</accession>
<dbReference type="InterPro" id="IPR001024">
    <property type="entry name" value="PLAT/LH2_dom"/>
</dbReference>
<feature type="domain" description="PLAT" evidence="2">
    <location>
        <begin position="1"/>
        <end position="42"/>
    </location>
</feature>
<evidence type="ECO:0000313" key="4">
    <source>
        <dbReference type="Proteomes" id="UP000663874"/>
    </source>
</evidence>
<proteinExistence type="predicted"/>
<dbReference type="SUPFAM" id="SSF49723">
    <property type="entry name" value="Lipase/lipooxygenase domain (PLAT/LH2 domain)"/>
    <property type="match status" value="1"/>
</dbReference>
<evidence type="ECO:0000259" key="2">
    <source>
        <dbReference type="PROSITE" id="PS50095"/>
    </source>
</evidence>
<protein>
    <recommendedName>
        <fullName evidence="2">PLAT domain-containing protein</fullName>
    </recommendedName>
</protein>
<dbReference type="Pfam" id="PF01477">
    <property type="entry name" value="PLAT"/>
    <property type="match status" value="1"/>
</dbReference>
<evidence type="ECO:0000313" key="3">
    <source>
        <dbReference type="EMBL" id="CAF4394294.1"/>
    </source>
</evidence>
<name>A0A820NXB8_9BILA</name>
<dbReference type="Gene3D" id="2.40.180.10">
    <property type="entry name" value="Catalase core domain"/>
    <property type="match status" value="1"/>
</dbReference>
<dbReference type="InterPro" id="IPR036392">
    <property type="entry name" value="PLAT/LH2_dom_sf"/>
</dbReference>
<comment type="caution">
    <text evidence="1">Lacks conserved residue(s) required for the propagation of feature annotation.</text>
</comment>